<dbReference type="InterPro" id="IPR009057">
    <property type="entry name" value="Homeodomain-like_sf"/>
</dbReference>
<dbReference type="Pfam" id="PF13921">
    <property type="entry name" value="Myb_DNA-bind_6"/>
    <property type="match status" value="1"/>
</dbReference>
<dbReference type="SUPFAM" id="SSF46689">
    <property type="entry name" value="Homeodomain-like"/>
    <property type="match status" value="1"/>
</dbReference>
<dbReference type="CDD" id="cd00167">
    <property type="entry name" value="SANT"/>
    <property type="match status" value="1"/>
</dbReference>
<feature type="compositionally biased region" description="Basic and acidic residues" evidence="1">
    <location>
        <begin position="86"/>
        <end position="101"/>
    </location>
</feature>
<evidence type="ECO:0000259" key="3">
    <source>
        <dbReference type="PROSITE" id="PS51294"/>
    </source>
</evidence>
<dbReference type="PANTHER" id="PTHR45614:SF274">
    <property type="entry name" value="MYB-LIKE DNA-BINDING PROTEIN"/>
    <property type="match status" value="1"/>
</dbReference>
<feature type="domain" description="HTH myb-type" evidence="3">
    <location>
        <begin position="125"/>
        <end position="176"/>
    </location>
</feature>
<evidence type="ECO:0000313" key="4">
    <source>
        <dbReference type="EMBL" id="KAL3771800.1"/>
    </source>
</evidence>
<dbReference type="PROSITE" id="PS50090">
    <property type="entry name" value="MYB_LIKE"/>
    <property type="match status" value="1"/>
</dbReference>
<evidence type="ECO:0000259" key="2">
    <source>
        <dbReference type="PROSITE" id="PS50090"/>
    </source>
</evidence>
<keyword evidence="5" id="KW-1185">Reference proteome</keyword>
<feature type="region of interest" description="Disordered" evidence="1">
    <location>
        <begin position="55"/>
        <end position="127"/>
    </location>
</feature>
<dbReference type="Gene3D" id="1.10.10.60">
    <property type="entry name" value="Homeodomain-like"/>
    <property type="match status" value="1"/>
</dbReference>
<dbReference type="PROSITE" id="PS51294">
    <property type="entry name" value="HTH_MYB"/>
    <property type="match status" value="1"/>
</dbReference>
<sequence>MPSEEGVPSWNEIHVVKNAAEKIALVKTEIMKRLKLKNSLLQLALSDIRKHNFQQPECRKRNSERNSEREAENYANGTSNFQQPEVIEKATKHSSEYELEKSSNGTHNFQLAKKESRAAATGGTGPWTDEEDRKLRILVLKHGLGYGTWIKIAKEIPGRNNNQCQTRWVRELDTQISKAPWSKEEYRIILQSQRNSLVKKWQPLEKQLEEKG</sequence>
<dbReference type="SMART" id="SM00717">
    <property type="entry name" value="SANT"/>
    <property type="match status" value="1"/>
</dbReference>
<evidence type="ECO:0000313" key="5">
    <source>
        <dbReference type="Proteomes" id="UP001530315"/>
    </source>
</evidence>
<protein>
    <submittedName>
        <fullName evidence="4">Uncharacterized protein</fullName>
    </submittedName>
</protein>
<dbReference type="EMBL" id="JALLAZ020001595">
    <property type="protein sequence ID" value="KAL3771800.1"/>
    <property type="molecule type" value="Genomic_DNA"/>
</dbReference>
<name>A0ABD3N6R3_9STRA</name>
<feature type="domain" description="Myb-like" evidence="2">
    <location>
        <begin position="125"/>
        <end position="172"/>
    </location>
</feature>
<dbReference type="InterPro" id="IPR050560">
    <property type="entry name" value="MYB_TF"/>
</dbReference>
<organism evidence="4 5">
    <name type="scientific">Stephanodiscus triporus</name>
    <dbReference type="NCBI Taxonomy" id="2934178"/>
    <lineage>
        <taxon>Eukaryota</taxon>
        <taxon>Sar</taxon>
        <taxon>Stramenopiles</taxon>
        <taxon>Ochrophyta</taxon>
        <taxon>Bacillariophyta</taxon>
        <taxon>Coscinodiscophyceae</taxon>
        <taxon>Thalassiosirophycidae</taxon>
        <taxon>Stephanodiscales</taxon>
        <taxon>Stephanodiscaceae</taxon>
        <taxon>Stephanodiscus</taxon>
    </lineage>
</organism>
<dbReference type="InterPro" id="IPR017930">
    <property type="entry name" value="Myb_dom"/>
</dbReference>
<dbReference type="AlphaFoldDB" id="A0ABD3N6R3"/>
<feature type="compositionally biased region" description="Basic and acidic residues" evidence="1">
    <location>
        <begin position="57"/>
        <end position="72"/>
    </location>
</feature>
<proteinExistence type="predicted"/>
<dbReference type="PANTHER" id="PTHR45614">
    <property type="entry name" value="MYB PROTEIN-RELATED"/>
    <property type="match status" value="1"/>
</dbReference>
<comment type="caution">
    <text evidence="4">The sequence shown here is derived from an EMBL/GenBank/DDBJ whole genome shotgun (WGS) entry which is preliminary data.</text>
</comment>
<accession>A0ABD3N6R3</accession>
<dbReference type="InterPro" id="IPR001005">
    <property type="entry name" value="SANT/Myb"/>
</dbReference>
<reference evidence="4 5" key="1">
    <citation type="submission" date="2024-10" db="EMBL/GenBank/DDBJ databases">
        <title>Updated reference genomes for cyclostephanoid diatoms.</title>
        <authorList>
            <person name="Roberts W.R."/>
            <person name="Alverson A.J."/>
        </authorList>
    </citation>
    <scope>NUCLEOTIDE SEQUENCE [LARGE SCALE GENOMIC DNA]</scope>
    <source>
        <strain evidence="4 5">AJA276-08</strain>
    </source>
</reference>
<dbReference type="Proteomes" id="UP001530315">
    <property type="component" value="Unassembled WGS sequence"/>
</dbReference>
<evidence type="ECO:0000256" key="1">
    <source>
        <dbReference type="SAM" id="MobiDB-lite"/>
    </source>
</evidence>
<gene>
    <name evidence="4" type="ORF">ACHAW5_005355</name>
</gene>